<dbReference type="InterPro" id="IPR018841">
    <property type="entry name" value="DUF2442"/>
</dbReference>
<dbReference type="Pfam" id="PF10387">
    <property type="entry name" value="DUF2442"/>
    <property type="match status" value="1"/>
</dbReference>
<dbReference type="EMBL" id="LAJX01000104">
    <property type="protein sequence ID" value="KJV06524.1"/>
    <property type="molecule type" value="Genomic_DNA"/>
</dbReference>
<keyword evidence="2" id="KW-1185">Reference proteome</keyword>
<comment type="caution">
    <text evidence="1">The sequence shown here is derived from an EMBL/GenBank/DDBJ whole genome shotgun (WGS) entry which is preliminary data.</text>
</comment>
<dbReference type="Proteomes" id="UP000033684">
    <property type="component" value="Unassembled WGS sequence"/>
</dbReference>
<gene>
    <name evidence="1" type="ORF">VZ94_10610</name>
</gene>
<dbReference type="InterPro" id="IPR036782">
    <property type="entry name" value="NE0471-like_N"/>
</dbReference>
<reference evidence="1 2" key="2">
    <citation type="journal article" date="2016" name="Microb. Ecol.">
        <title>Genome Characteristics of a Novel Type I Methanotroph (Sn10-6) Isolated from a Flooded Indian Rice Field.</title>
        <authorList>
            <person name="Rahalkar M.C."/>
            <person name="Pandit P.S."/>
            <person name="Dhakephalkar P.K."/>
            <person name="Pore S."/>
            <person name="Arora P."/>
            <person name="Kapse N."/>
        </authorList>
    </citation>
    <scope>NUCLEOTIDE SEQUENCE [LARGE SCALE GENOMIC DNA]</scope>
    <source>
        <strain evidence="1 2">Sn10-6</strain>
    </source>
</reference>
<dbReference type="AlphaFoldDB" id="A0A0F3ILT6"/>
<name>A0A0F3ILT6_9GAMM</name>
<sequence>MKLVDFKHQQNYLFSLTFENGECKVVDLQHLLEKHLDVADLSSARLDKDWGCLEFKDGMVDIEPKTLYRYANKETNQLPATASSHPIVVSQTAR</sequence>
<dbReference type="SUPFAM" id="SSF143880">
    <property type="entry name" value="NE0471 N-terminal domain-like"/>
    <property type="match status" value="1"/>
</dbReference>
<protein>
    <recommendedName>
        <fullName evidence="3">DUF2442 domain-containing protein</fullName>
    </recommendedName>
</protein>
<reference evidence="2" key="1">
    <citation type="submission" date="2015-03" db="EMBL/GenBank/DDBJ databases">
        <title>Draft genome sequence of a novel methanotroph (Sn10-6) isolated from flooded ricefield rhizosphere in India.</title>
        <authorList>
            <person name="Pandit P.S."/>
            <person name="Pore S.D."/>
            <person name="Arora P."/>
            <person name="Kapse N.G."/>
            <person name="Dhakephalkar P.K."/>
            <person name="Rahalkar M.C."/>
        </authorList>
    </citation>
    <scope>NUCLEOTIDE SEQUENCE [LARGE SCALE GENOMIC DNA]</scope>
    <source>
        <strain evidence="2">Sn10-6</strain>
    </source>
</reference>
<dbReference type="Gene3D" id="3.30.2020.10">
    <property type="entry name" value="NE0471-like N-terminal domain"/>
    <property type="match status" value="1"/>
</dbReference>
<accession>A0A0F3ILT6</accession>
<dbReference type="OrthoDB" id="5570386at2"/>
<evidence type="ECO:0000313" key="1">
    <source>
        <dbReference type="EMBL" id="KJV06524.1"/>
    </source>
</evidence>
<evidence type="ECO:0008006" key="3">
    <source>
        <dbReference type="Google" id="ProtNLM"/>
    </source>
</evidence>
<evidence type="ECO:0000313" key="2">
    <source>
        <dbReference type="Proteomes" id="UP000033684"/>
    </source>
</evidence>
<organism evidence="1 2">
    <name type="scientific">Methylocucumis oryzae</name>
    <dbReference type="NCBI Taxonomy" id="1632867"/>
    <lineage>
        <taxon>Bacteria</taxon>
        <taxon>Pseudomonadati</taxon>
        <taxon>Pseudomonadota</taxon>
        <taxon>Gammaproteobacteria</taxon>
        <taxon>Methylococcales</taxon>
        <taxon>Methylococcaceae</taxon>
        <taxon>Methylocucumis</taxon>
    </lineage>
</organism>
<proteinExistence type="predicted"/>
<dbReference type="RefSeq" id="WP_045779214.1">
    <property type="nucleotide sequence ID" value="NZ_LAJX01000104.1"/>
</dbReference>